<reference evidence="2" key="2">
    <citation type="submission" date="2025-08" db="UniProtKB">
        <authorList>
            <consortium name="RefSeq"/>
        </authorList>
    </citation>
    <scope>IDENTIFICATION</scope>
    <source>
        <tissue evidence="2">Leaf</tissue>
    </source>
</reference>
<protein>
    <submittedName>
        <fullName evidence="2">Uncharacterized protein LOC142181138</fullName>
    </submittedName>
</protein>
<proteinExistence type="predicted"/>
<sequence>MASKKINSKSTCTKAANFRFYADVESILDVTFGSFGPVTRSKASSLGQQAPQVSSASTPVFGSSSSKGARSSTNASEGGSDVAEKIKKTLALLDLFGSKHSAVKEDDDASSDGSSPLTPHSVSQSRINLCENSCYSPSSTTIMQAMVTNTSSMEEQLANLMEAIAGLTKCMQNQEARIDKLTDRVRILMEEESTHAPGKLPEVLESDSPARQATSTKAIPVSSEGMIPIDQLNEFIEGTIKNKYEVAAKSSLTYAKPYTARVDTLKMPAGYQPPKFQQFDGKGNPKQHIAHFVETCNNAGTYGDYLIKQFVRSLKGNAFDWYTDLEARSIDSWYQLEQEFLNRFYSTRRTVSMIELTNTRQRKGEPVIDFINRWRNASLNCKDRLSEASSIEMCIQGMHWGLRYILQGIKPSAFEELATRAHDMELSMASAGNERLPIYEPCNANDKQEVRKWNKFVPKSESKEAMNVNTSPMKFTTKVSKKQSMKSTSFQDKPSGKLTLKEMQEKEYPFLDSDVPVIFEELLELNLIELPEMKRPNEAGKTNDPNYCKYHRLVSHPLEKCFVFKDGFGSRKEDRA</sequence>
<reference evidence="1" key="1">
    <citation type="journal article" date="2014" name="Nat. Commun.">
        <title>The tobacco genome sequence and its comparison with those of tomato and potato.</title>
        <authorList>
            <person name="Sierro N."/>
            <person name="Battey J.N."/>
            <person name="Ouadi S."/>
            <person name="Bakaher N."/>
            <person name="Bovet L."/>
            <person name="Willig A."/>
            <person name="Goepfert S."/>
            <person name="Peitsch M.C."/>
            <person name="Ivanov N.V."/>
        </authorList>
    </citation>
    <scope>NUCLEOTIDE SEQUENCE [LARGE SCALE GENOMIC DNA]</scope>
</reference>
<evidence type="ECO:0000313" key="2">
    <source>
        <dbReference type="RefSeq" id="XP_075109590.1"/>
    </source>
</evidence>
<name>A0AC58UJB8_TOBAC</name>
<keyword evidence="1" id="KW-1185">Reference proteome</keyword>
<organism evidence="1 2">
    <name type="scientific">Nicotiana tabacum</name>
    <name type="common">Common tobacco</name>
    <dbReference type="NCBI Taxonomy" id="4097"/>
    <lineage>
        <taxon>Eukaryota</taxon>
        <taxon>Viridiplantae</taxon>
        <taxon>Streptophyta</taxon>
        <taxon>Embryophyta</taxon>
        <taxon>Tracheophyta</taxon>
        <taxon>Spermatophyta</taxon>
        <taxon>Magnoliopsida</taxon>
        <taxon>eudicotyledons</taxon>
        <taxon>Gunneridae</taxon>
        <taxon>Pentapetalae</taxon>
        <taxon>asterids</taxon>
        <taxon>lamiids</taxon>
        <taxon>Solanales</taxon>
        <taxon>Solanaceae</taxon>
        <taxon>Nicotianoideae</taxon>
        <taxon>Nicotianeae</taxon>
        <taxon>Nicotiana</taxon>
    </lineage>
</organism>
<gene>
    <name evidence="2" type="primary">LOC142181138</name>
</gene>
<dbReference type="Proteomes" id="UP000790787">
    <property type="component" value="Chromosome 5"/>
</dbReference>
<evidence type="ECO:0000313" key="1">
    <source>
        <dbReference type="Proteomes" id="UP000790787"/>
    </source>
</evidence>
<dbReference type="RefSeq" id="XP_075109590.1">
    <property type="nucleotide sequence ID" value="XM_075253489.1"/>
</dbReference>
<accession>A0AC58UJB8</accession>